<evidence type="ECO:0000256" key="1">
    <source>
        <dbReference type="SAM" id="Phobius"/>
    </source>
</evidence>
<protein>
    <recommendedName>
        <fullName evidence="4">Integral membrane protein</fullName>
    </recommendedName>
</protein>
<evidence type="ECO:0000313" key="2">
    <source>
        <dbReference type="EMBL" id="CCH73411.1"/>
    </source>
</evidence>
<keyword evidence="1" id="KW-0812">Transmembrane</keyword>
<feature type="transmembrane region" description="Helical" evidence="1">
    <location>
        <begin position="14"/>
        <end position="36"/>
    </location>
</feature>
<dbReference type="STRING" id="1193182.BN11_270013"/>
<gene>
    <name evidence="2" type="ORF">BN11_270013</name>
</gene>
<keyword evidence="1" id="KW-1133">Transmembrane helix</keyword>
<evidence type="ECO:0000313" key="3">
    <source>
        <dbReference type="Proteomes" id="UP000035763"/>
    </source>
</evidence>
<keyword evidence="1" id="KW-0472">Membrane</keyword>
<comment type="caution">
    <text evidence="2">The sequence shown here is derived from an EMBL/GenBank/DDBJ whole genome shotgun (WGS) entry which is preliminary data.</text>
</comment>
<dbReference type="AlphaFoldDB" id="W6JXH3"/>
<accession>W6JXH3</accession>
<reference evidence="2 3" key="1">
    <citation type="journal article" date="2013" name="ISME J.">
        <title>A metabolic model for members of the genus Tetrasphaera involved in enhanced biological phosphorus removal.</title>
        <authorList>
            <person name="Kristiansen R."/>
            <person name="Nguyen H.T.T."/>
            <person name="Saunders A.M."/>
            <person name="Nielsen J.L."/>
            <person name="Wimmer R."/>
            <person name="Le V.Q."/>
            <person name="McIlroy S.J."/>
            <person name="Petrovski S."/>
            <person name="Seviour R.J."/>
            <person name="Calteau A."/>
            <person name="Nielsen K.L."/>
            <person name="Nielsen P.H."/>
        </authorList>
    </citation>
    <scope>NUCLEOTIDE SEQUENCE [LARGE SCALE GENOMIC DNA]</scope>
    <source>
        <strain evidence="2 3">Ben110</strain>
    </source>
</reference>
<feature type="transmembrane region" description="Helical" evidence="1">
    <location>
        <begin position="105"/>
        <end position="122"/>
    </location>
</feature>
<sequence length="127" mass="13568">MSAMDTLPVLRLPASWPLVVNATLAMTALALIDLVAAYAAKEWVAHRAPAMAGLGACAMVLLFWVYASALQYAELAVVTLGWIVLLQLGVMVLDTLKYGVDYPARTWIIVGGIMAAQGYLVITSSSR</sequence>
<dbReference type="Proteomes" id="UP000035763">
    <property type="component" value="Unassembled WGS sequence"/>
</dbReference>
<name>W6JXH3_9MICO</name>
<proteinExistence type="predicted"/>
<organism evidence="2 3">
    <name type="scientific">Nostocoides australiense Ben110</name>
    <dbReference type="NCBI Taxonomy" id="1193182"/>
    <lineage>
        <taxon>Bacteria</taxon>
        <taxon>Bacillati</taxon>
        <taxon>Actinomycetota</taxon>
        <taxon>Actinomycetes</taxon>
        <taxon>Micrococcales</taxon>
        <taxon>Intrasporangiaceae</taxon>
        <taxon>Nostocoides</taxon>
    </lineage>
</organism>
<evidence type="ECO:0008006" key="4">
    <source>
        <dbReference type="Google" id="ProtNLM"/>
    </source>
</evidence>
<feature type="transmembrane region" description="Helical" evidence="1">
    <location>
        <begin position="48"/>
        <end position="66"/>
    </location>
</feature>
<dbReference type="EMBL" id="CAJA01000190">
    <property type="protein sequence ID" value="CCH73411.1"/>
    <property type="molecule type" value="Genomic_DNA"/>
</dbReference>
<keyword evidence="3" id="KW-1185">Reference proteome</keyword>
<feature type="transmembrane region" description="Helical" evidence="1">
    <location>
        <begin position="72"/>
        <end position="93"/>
    </location>
</feature>